<name>A0ABV7UJX5_9HYPH</name>
<feature type="domain" description="AMP-binding enzyme C-terminal" evidence="2">
    <location>
        <begin position="428"/>
        <end position="503"/>
    </location>
</feature>
<dbReference type="Gene3D" id="3.30.300.30">
    <property type="match status" value="1"/>
</dbReference>
<dbReference type="Gene3D" id="3.40.50.12780">
    <property type="entry name" value="N-terminal domain of ligase-like"/>
    <property type="match status" value="1"/>
</dbReference>
<dbReference type="InterPro" id="IPR020845">
    <property type="entry name" value="AMP-binding_CS"/>
</dbReference>
<evidence type="ECO:0000313" key="3">
    <source>
        <dbReference type="EMBL" id="MFC3638871.1"/>
    </source>
</evidence>
<dbReference type="PANTHER" id="PTHR43767:SF1">
    <property type="entry name" value="NONRIBOSOMAL PEPTIDE SYNTHASE PES1 (EUROFUNG)-RELATED"/>
    <property type="match status" value="1"/>
</dbReference>
<gene>
    <name evidence="3" type="ORF">ACFONL_16135</name>
</gene>
<organism evidence="3 4">
    <name type="scientific">Camelimonas fluminis</name>
    <dbReference type="NCBI Taxonomy" id="1576911"/>
    <lineage>
        <taxon>Bacteria</taxon>
        <taxon>Pseudomonadati</taxon>
        <taxon>Pseudomonadota</taxon>
        <taxon>Alphaproteobacteria</taxon>
        <taxon>Hyphomicrobiales</taxon>
        <taxon>Chelatococcaceae</taxon>
        <taxon>Camelimonas</taxon>
    </lineage>
</organism>
<feature type="domain" description="AMP-dependent synthetase/ligase" evidence="1">
    <location>
        <begin position="21"/>
        <end position="368"/>
    </location>
</feature>
<dbReference type="Pfam" id="PF13193">
    <property type="entry name" value="AMP-binding_C"/>
    <property type="match status" value="1"/>
</dbReference>
<comment type="caution">
    <text evidence="3">The sequence shown here is derived from an EMBL/GenBank/DDBJ whole genome shotgun (WGS) entry which is preliminary data.</text>
</comment>
<dbReference type="InterPro" id="IPR042099">
    <property type="entry name" value="ANL_N_sf"/>
</dbReference>
<dbReference type="Proteomes" id="UP001595704">
    <property type="component" value="Unassembled WGS sequence"/>
</dbReference>
<reference evidence="4" key="1">
    <citation type="journal article" date="2019" name="Int. J. Syst. Evol. Microbiol.">
        <title>The Global Catalogue of Microorganisms (GCM) 10K type strain sequencing project: providing services to taxonomists for standard genome sequencing and annotation.</title>
        <authorList>
            <consortium name="The Broad Institute Genomics Platform"/>
            <consortium name="The Broad Institute Genome Sequencing Center for Infectious Disease"/>
            <person name="Wu L."/>
            <person name="Ma J."/>
        </authorList>
    </citation>
    <scope>NUCLEOTIDE SEQUENCE [LARGE SCALE GENOMIC DNA]</scope>
    <source>
        <strain evidence="4">KCTC 42282</strain>
    </source>
</reference>
<protein>
    <submittedName>
        <fullName evidence="3">AMP-binding protein</fullName>
    </submittedName>
</protein>
<sequence length="545" mass="60152">MTRADPRMPPRDVCVARDLIDRHAREIGGDVFVVYADGEAWTFGRLRDEVRNCAAALQALGVRQGDFVLSWLSNGRDCVRVMFALNYLGAVYVPINTGYRGGLLAHVIENSGARLMVADARLADRLADVDTAALRDVVTVGGAPVKTAAGLNFLPAEALQGDGARLSDPEREIAPWDTLSVIYTSGTTGPSKGVLSSALQVWSTFIPNSSMLPSDRTLVTLPMFHMGGAGPIWASLMRGGSFALVESFRTQDFWSVVRRFEVTHTILLGAMTPFLLKEPPSPDDRNHSLKKVVMVPLSDQQREFADRFGVTVMTSFNMTETSSPLFVVDPPVRGTCGRPRPGVELRIVDENDCEVAHGETGELIIRADMPWALNHGYHRNPEATAKAWRNGWFHTGDAFRRDEAGNFFFVDRMKDAIRRRGENISSFEVEKEIVAHPDVRDAAVVAVPSEFGEDEVMAVVAPAPGRAIDLPDLVAFLTPRLAHFMVPRYFRIMDDLPRTPTEKVQKHLLRADGVTGDAWDREQAGIVLKKERLGAGEREQAHAIR</sequence>
<dbReference type="PROSITE" id="PS00455">
    <property type="entry name" value="AMP_BINDING"/>
    <property type="match status" value="1"/>
</dbReference>
<dbReference type="EMBL" id="JBHRYC010000082">
    <property type="protein sequence ID" value="MFC3638871.1"/>
    <property type="molecule type" value="Genomic_DNA"/>
</dbReference>
<dbReference type="InterPro" id="IPR025110">
    <property type="entry name" value="AMP-bd_C"/>
</dbReference>
<evidence type="ECO:0000313" key="4">
    <source>
        <dbReference type="Proteomes" id="UP001595704"/>
    </source>
</evidence>
<evidence type="ECO:0000259" key="2">
    <source>
        <dbReference type="Pfam" id="PF13193"/>
    </source>
</evidence>
<dbReference type="PANTHER" id="PTHR43767">
    <property type="entry name" value="LONG-CHAIN-FATTY-ACID--COA LIGASE"/>
    <property type="match status" value="1"/>
</dbReference>
<dbReference type="InterPro" id="IPR000873">
    <property type="entry name" value="AMP-dep_synth/lig_dom"/>
</dbReference>
<accession>A0ABV7UJX5</accession>
<keyword evidence="4" id="KW-1185">Reference proteome</keyword>
<dbReference type="InterPro" id="IPR045851">
    <property type="entry name" value="AMP-bd_C_sf"/>
</dbReference>
<dbReference type="RefSeq" id="WP_191320286.1">
    <property type="nucleotide sequence ID" value="NZ_BNCG01000015.1"/>
</dbReference>
<dbReference type="InterPro" id="IPR050237">
    <property type="entry name" value="ATP-dep_AMP-bd_enzyme"/>
</dbReference>
<dbReference type="Pfam" id="PF00501">
    <property type="entry name" value="AMP-binding"/>
    <property type="match status" value="1"/>
</dbReference>
<dbReference type="SUPFAM" id="SSF56801">
    <property type="entry name" value="Acetyl-CoA synthetase-like"/>
    <property type="match status" value="1"/>
</dbReference>
<proteinExistence type="predicted"/>
<evidence type="ECO:0000259" key="1">
    <source>
        <dbReference type="Pfam" id="PF00501"/>
    </source>
</evidence>